<accession>A0A0R2A5A6</accession>
<organism evidence="1 2">
    <name type="scientific">Paucilactobacillus vaccinostercus DSM 20634</name>
    <dbReference type="NCBI Taxonomy" id="1423813"/>
    <lineage>
        <taxon>Bacteria</taxon>
        <taxon>Bacillati</taxon>
        <taxon>Bacillota</taxon>
        <taxon>Bacilli</taxon>
        <taxon>Lactobacillales</taxon>
        <taxon>Lactobacillaceae</taxon>
        <taxon>Paucilactobacillus</taxon>
    </lineage>
</organism>
<sequence>MDQLSPHIALLNRDQEDEAPIFYHPQTGTWGVNQLQLLFLSKMLVKKTQSTLTINDTMKNLISSVTILARLNGNEFTPNTSHYYIPFLNGIWSFATQRLLDVTDPVVSAMHLRDEQIIRTEVPEAANDQYQQLAEKLIAPIGNAEQRTQFLNILATILFEQDGHQPINISCPSTDFIHKWVDFLDDLLITPICKITLDDFNDPNATWPYFETDTKLLLVTMPEDDNVLSETGMVRYRQLMDQQLVVTNGRYQQVDNSPRLIISGRYPLCFHSLDCESQMATQSVQITDFDEQEDSEVPEDLISEVLPYVVQLLIKNYVPKGLISTPQ</sequence>
<keyword evidence="2" id="KW-1185">Reference proteome</keyword>
<dbReference type="PATRIC" id="fig|1423813.3.peg.1182"/>
<protein>
    <submittedName>
        <fullName evidence="1">Uncharacterized protein</fullName>
    </submittedName>
</protein>
<proteinExistence type="predicted"/>
<name>A0A0R2A5A6_9LACO</name>
<dbReference type="RefSeq" id="WP_057778151.1">
    <property type="nucleotide sequence ID" value="NZ_AYYY01000018.1"/>
</dbReference>
<gene>
    <name evidence="1" type="ORF">FC26_GL001162</name>
</gene>
<evidence type="ECO:0000313" key="1">
    <source>
        <dbReference type="EMBL" id="KRM61887.1"/>
    </source>
</evidence>
<reference evidence="1 2" key="1">
    <citation type="journal article" date="2015" name="Genome Announc.">
        <title>Expanding the biotechnology potential of lactobacilli through comparative genomics of 213 strains and associated genera.</title>
        <authorList>
            <person name="Sun Z."/>
            <person name="Harris H.M."/>
            <person name="McCann A."/>
            <person name="Guo C."/>
            <person name="Argimon S."/>
            <person name="Zhang W."/>
            <person name="Yang X."/>
            <person name="Jeffery I.B."/>
            <person name="Cooney J.C."/>
            <person name="Kagawa T.F."/>
            <person name="Liu W."/>
            <person name="Song Y."/>
            <person name="Salvetti E."/>
            <person name="Wrobel A."/>
            <person name="Rasinkangas P."/>
            <person name="Parkhill J."/>
            <person name="Rea M.C."/>
            <person name="O'Sullivan O."/>
            <person name="Ritari J."/>
            <person name="Douillard F.P."/>
            <person name="Paul Ross R."/>
            <person name="Yang R."/>
            <person name="Briner A.E."/>
            <person name="Felis G.E."/>
            <person name="de Vos W.M."/>
            <person name="Barrangou R."/>
            <person name="Klaenhammer T.R."/>
            <person name="Caufield P.W."/>
            <person name="Cui Y."/>
            <person name="Zhang H."/>
            <person name="O'Toole P.W."/>
        </authorList>
    </citation>
    <scope>NUCLEOTIDE SEQUENCE [LARGE SCALE GENOMIC DNA]</scope>
    <source>
        <strain evidence="1 2">DSM 20634</strain>
    </source>
</reference>
<evidence type="ECO:0000313" key="2">
    <source>
        <dbReference type="Proteomes" id="UP000051733"/>
    </source>
</evidence>
<dbReference type="Proteomes" id="UP000051733">
    <property type="component" value="Unassembled WGS sequence"/>
</dbReference>
<dbReference type="EMBL" id="AYYY01000018">
    <property type="protein sequence ID" value="KRM61887.1"/>
    <property type="molecule type" value="Genomic_DNA"/>
</dbReference>
<comment type="caution">
    <text evidence="1">The sequence shown here is derived from an EMBL/GenBank/DDBJ whole genome shotgun (WGS) entry which is preliminary data.</text>
</comment>
<dbReference type="AlphaFoldDB" id="A0A0R2A5A6"/>